<reference evidence="13 14" key="1">
    <citation type="submission" date="2017-06" db="EMBL/GenBank/DDBJ databases">
        <title>Raineya orbicola gen. nov., sp. nov. a slightly thermophilic bacterium of the phylum Bacteroidetes and the description of Raineyaceae fam. nov.</title>
        <authorList>
            <person name="Albuquerque L."/>
            <person name="Polonia A.R.M."/>
            <person name="Barroso C."/>
            <person name="Froufe H.J.C."/>
            <person name="Lage O."/>
            <person name="Lobo-Da-Cunha A."/>
            <person name="Egas C."/>
            <person name="Da Costa M.S."/>
        </authorList>
    </citation>
    <scope>NUCLEOTIDE SEQUENCE [LARGE SCALE GENOMIC DNA]</scope>
    <source>
        <strain evidence="13 14">SPSPC-11</strain>
    </source>
</reference>
<evidence type="ECO:0000256" key="2">
    <source>
        <dbReference type="ARBA" id="ARBA00011152"/>
    </source>
</evidence>
<gene>
    <name evidence="10" type="primary">hisH</name>
    <name evidence="13" type="ORF">Rain11_0186</name>
</gene>
<proteinExistence type="inferred from homology"/>
<comment type="subunit">
    <text evidence="2 10">Heterodimer of HisH and HisF.</text>
</comment>
<keyword evidence="3 10" id="KW-0028">Amino-acid biosynthesis</keyword>
<evidence type="ECO:0000313" key="13">
    <source>
        <dbReference type="EMBL" id="PKQ70840.1"/>
    </source>
</evidence>
<dbReference type="InterPro" id="IPR029062">
    <property type="entry name" value="Class_I_gatase-like"/>
</dbReference>
<evidence type="ECO:0000256" key="6">
    <source>
        <dbReference type="ARBA" id="ARBA00023102"/>
    </source>
</evidence>
<dbReference type="PROSITE" id="PS51273">
    <property type="entry name" value="GATASE_TYPE_1"/>
    <property type="match status" value="1"/>
</dbReference>
<dbReference type="UniPathway" id="UPA00031">
    <property type="reaction ID" value="UER00010"/>
</dbReference>
<dbReference type="GO" id="GO:0000105">
    <property type="term" value="P:L-histidine biosynthetic process"/>
    <property type="evidence" value="ECO:0007669"/>
    <property type="project" value="UniProtKB-UniRule"/>
</dbReference>
<dbReference type="InterPro" id="IPR017926">
    <property type="entry name" value="GATASE"/>
</dbReference>
<dbReference type="EC" id="4.3.2.10" evidence="10"/>
<dbReference type="NCBIfam" id="TIGR01855">
    <property type="entry name" value="IMP_synth_hisH"/>
    <property type="match status" value="1"/>
</dbReference>
<dbReference type="GO" id="GO:0016829">
    <property type="term" value="F:lyase activity"/>
    <property type="evidence" value="ECO:0007669"/>
    <property type="project" value="UniProtKB-KW"/>
</dbReference>
<keyword evidence="13" id="KW-0808">Transferase</keyword>
<evidence type="ECO:0000256" key="1">
    <source>
        <dbReference type="ARBA" id="ARBA00005091"/>
    </source>
</evidence>
<dbReference type="RefSeq" id="WP_101357473.1">
    <property type="nucleotide sequence ID" value="NZ_NKXO01000002.1"/>
</dbReference>
<evidence type="ECO:0000256" key="11">
    <source>
        <dbReference type="PIRSR" id="PIRSR000495-1"/>
    </source>
</evidence>
<dbReference type="Proteomes" id="UP000233387">
    <property type="component" value="Unassembled WGS sequence"/>
</dbReference>
<evidence type="ECO:0000256" key="8">
    <source>
        <dbReference type="ARBA" id="ARBA00047838"/>
    </source>
</evidence>
<dbReference type="AlphaFoldDB" id="A0A2N3IKI4"/>
<accession>A0A2N3IKI4</accession>
<evidence type="ECO:0000256" key="5">
    <source>
        <dbReference type="ARBA" id="ARBA00022962"/>
    </source>
</evidence>
<evidence type="ECO:0000256" key="7">
    <source>
        <dbReference type="ARBA" id="ARBA00023239"/>
    </source>
</evidence>
<dbReference type="Gene3D" id="3.40.50.880">
    <property type="match status" value="1"/>
</dbReference>
<dbReference type="InterPro" id="IPR010139">
    <property type="entry name" value="Imidazole-glycPsynth_HisH"/>
</dbReference>
<dbReference type="PANTHER" id="PTHR42701:SF1">
    <property type="entry name" value="IMIDAZOLE GLYCEROL PHOSPHATE SYNTHASE SUBUNIT HISH"/>
    <property type="match status" value="1"/>
</dbReference>
<evidence type="ECO:0000256" key="3">
    <source>
        <dbReference type="ARBA" id="ARBA00022605"/>
    </source>
</evidence>
<evidence type="ECO:0000256" key="4">
    <source>
        <dbReference type="ARBA" id="ARBA00022801"/>
    </source>
</evidence>
<feature type="active site" description="Nucleophile" evidence="10 11">
    <location>
        <position position="86"/>
    </location>
</feature>
<dbReference type="GO" id="GO:0000107">
    <property type="term" value="F:imidazoleglycerol-phosphate synthase activity"/>
    <property type="evidence" value="ECO:0007669"/>
    <property type="project" value="UniProtKB-UniRule"/>
</dbReference>
<evidence type="ECO:0000259" key="12">
    <source>
        <dbReference type="Pfam" id="PF00117"/>
    </source>
</evidence>
<dbReference type="SUPFAM" id="SSF52317">
    <property type="entry name" value="Class I glutamine amidotransferase-like"/>
    <property type="match status" value="1"/>
</dbReference>
<feature type="domain" description="Glutamine amidotransferase" evidence="12">
    <location>
        <begin position="10"/>
        <end position="201"/>
    </location>
</feature>
<sequence length="209" mass="23485">MKYKNIQVAIIDYDLGNTYSVLNAIEFLGYKVFVTSEYEKLKKANAIILPGVGAFEAAIKSIVRKELDKILTELVLQEQKPLLGICLGMQLLANTSEENGLHQGLGFIEGNVKKITPKSKAAVPHVGWNDLNIIQNSKIYSRLKDSKNFYFDHSYHFECESQYISATCNYGGLSLVASVQKNNIFGVQFHPEKSQNNGLRLFRAFIENS</sequence>
<dbReference type="EC" id="3.5.1.2" evidence="10"/>
<keyword evidence="5 10" id="KW-0315">Glutamine amidotransferase</keyword>
<keyword evidence="14" id="KW-1185">Reference proteome</keyword>
<evidence type="ECO:0000256" key="9">
    <source>
        <dbReference type="ARBA" id="ARBA00049534"/>
    </source>
</evidence>
<organism evidence="13 14">
    <name type="scientific">Raineya orbicola</name>
    <dbReference type="NCBI Taxonomy" id="2016530"/>
    <lineage>
        <taxon>Bacteria</taxon>
        <taxon>Pseudomonadati</taxon>
        <taxon>Bacteroidota</taxon>
        <taxon>Cytophagia</taxon>
        <taxon>Cytophagales</taxon>
        <taxon>Raineyaceae</taxon>
        <taxon>Raineya</taxon>
    </lineage>
</organism>
<evidence type="ECO:0000313" key="14">
    <source>
        <dbReference type="Proteomes" id="UP000233387"/>
    </source>
</evidence>
<comment type="catalytic activity">
    <reaction evidence="9 10">
        <text>L-glutamine + H2O = L-glutamate + NH4(+)</text>
        <dbReference type="Rhea" id="RHEA:15889"/>
        <dbReference type="ChEBI" id="CHEBI:15377"/>
        <dbReference type="ChEBI" id="CHEBI:28938"/>
        <dbReference type="ChEBI" id="CHEBI:29985"/>
        <dbReference type="ChEBI" id="CHEBI:58359"/>
        <dbReference type="EC" id="3.5.1.2"/>
    </reaction>
</comment>
<protein>
    <recommendedName>
        <fullName evidence="10">Imidazole glycerol phosphate synthase subunit HisH</fullName>
        <ecNumber evidence="10">4.3.2.10</ecNumber>
    </recommendedName>
    <alternativeName>
        <fullName evidence="10">IGP synthase glutaminase subunit</fullName>
        <ecNumber evidence="10">3.5.1.2</ecNumber>
    </alternativeName>
    <alternativeName>
        <fullName evidence="10">IGP synthase subunit HisH</fullName>
    </alternativeName>
    <alternativeName>
        <fullName evidence="10">ImGP synthase subunit HisH</fullName>
        <shortName evidence="10">IGPS subunit HisH</shortName>
    </alternativeName>
</protein>
<feature type="active site" evidence="10 11">
    <location>
        <position position="190"/>
    </location>
</feature>
<comment type="pathway">
    <text evidence="1 10">Amino-acid biosynthesis; L-histidine biosynthesis; L-histidine from 5-phospho-alpha-D-ribose 1-diphosphate: step 5/9.</text>
</comment>
<comment type="function">
    <text evidence="10">IGPS catalyzes the conversion of PRFAR and glutamine to IGP, AICAR and glutamate. The HisH subunit catalyzes the hydrolysis of glutamine to glutamate and ammonia as part of the synthesis of IGP and AICAR. The resulting ammonia molecule is channeled to the active site of HisF.</text>
</comment>
<keyword evidence="7 10" id="KW-0456">Lyase</keyword>
<dbReference type="PIRSF" id="PIRSF000495">
    <property type="entry name" value="Amidotransf_hisH"/>
    <property type="match status" value="1"/>
</dbReference>
<dbReference type="EMBL" id="NKXO01000002">
    <property type="protein sequence ID" value="PKQ70840.1"/>
    <property type="molecule type" value="Genomic_DNA"/>
</dbReference>
<keyword evidence="4 10" id="KW-0378">Hydrolase</keyword>
<dbReference type="Pfam" id="PF00117">
    <property type="entry name" value="GATase"/>
    <property type="match status" value="1"/>
</dbReference>
<name>A0A2N3IKI4_9BACT</name>
<comment type="caution">
    <text evidence="13">The sequence shown here is derived from an EMBL/GenBank/DDBJ whole genome shotgun (WGS) entry which is preliminary data.</text>
</comment>
<dbReference type="PANTHER" id="PTHR42701">
    <property type="entry name" value="IMIDAZOLE GLYCEROL PHOSPHATE SYNTHASE SUBUNIT HISH"/>
    <property type="match status" value="1"/>
</dbReference>
<feature type="active site" evidence="10 11">
    <location>
        <position position="192"/>
    </location>
</feature>
<keyword evidence="6 10" id="KW-0368">Histidine biosynthesis</keyword>
<dbReference type="HAMAP" id="MF_00278">
    <property type="entry name" value="HisH"/>
    <property type="match status" value="1"/>
</dbReference>
<dbReference type="PROSITE" id="PS51274">
    <property type="entry name" value="GATASE_COBBQ"/>
    <property type="match status" value="1"/>
</dbReference>
<keyword evidence="10" id="KW-0963">Cytoplasm</keyword>
<comment type="catalytic activity">
    <reaction evidence="8 10">
        <text>5-[(5-phospho-1-deoxy-D-ribulos-1-ylimino)methylamino]-1-(5-phospho-beta-D-ribosyl)imidazole-4-carboxamide + L-glutamine = D-erythro-1-(imidazol-4-yl)glycerol 3-phosphate + 5-amino-1-(5-phospho-beta-D-ribosyl)imidazole-4-carboxamide + L-glutamate + H(+)</text>
        <dbReference type="Rhea" id="RHEA:24793"/>
        <dbReference type="ChEBI" id="CHEBI:15378"/>
        <dbReference type="ChEBI" id="CHEBI:29985"/>
        <dbReference type="ChEBI" id="CHEBI:58278"/>
        <dbReference type="ChEBI" id="CHEBI:58359"/>
        <dbReference type="ChEBI" id="CHEBI:58475"/>
        <dbReference type="ChEBI" id="CHEBI:58525"/>
        <dbReference type="EC" id="4.3.2.10"/>
    </reaction>
</comment>
<dbReference type="GO" id="GO:0005737">
    <property type="term" value="C:cytoplasm"/>
    <property type="evidence" value="ECO:0007669"/>
    <property type="project" value="UniProtKB-SubCell"/>
</dbReference>
<comment type="subcellular location">
    <subcellularLocation>
        <location evidence="10">Cytoplasm</location>
    </subcellularLocation>
</comment>
<dbReference type="GO" id="GO:0004359">
    <property type="term" value="F:glutaminase activity"/>
    <property type="evidence" value="ECO:0007669"/>
    <property type="project" value="UniProtKB-EC"/>
</dbReference>
<dbReference type="OrthoDB" id="9807137at2"/>
<evidence type="ECO:0000256" key="10">
    <source>
        <dbReference type="HAMAP-Rule" id="MF_00278"/>
    </source>
</evidence>
<dbReference type="CDD" id="cd01748">
    <property type="entry name" value="GATase1_IGP_Synthase"/>
    <property type="match status" value="1"/>
</dbReference>